<evidence type="ECO:0000259" key="7">
    <source>
        <dbReference type="Pfam" id="PF01386"/>
    </source>
</evidence>
<evidence type="ECO:0000256" key="4">
    <source>
        <dbReference type="ARBA" id="ARBA00023274"/>
    </source>
</evidence>
<dbReference type="GO" id="GO:0022625">
    <property type="term" value="C:cytosolic large ribosomal subunit"/>
    <property type="evidence" value="ECO:0007669"/>
    <property type="project" value="TreeGrafter"/>
</dbReference>
<sequence length="225" mass="25220">MQLKAEQRERLGKANKYIRRENKIPAVIFGRGMGSVSITLNYNDFNKVYQESGETDLIDIACGNNKYKVLIKDVQFDPVSDKISHVGFYKPDLTEKIEAQVPVEVIGEDVNELIKSGAAIALQLLQEITVEALPEDLPHEFRIDVSSINELGKGITIADLDYDRSKVSIPDLDPTEVVVRIDEVTVEEEPVEEVSEEEAIAGLEATEEKKEEETAENKEDQNKSE</sequence>
<comment type="function">
    <text evidence="5">This is one of the proteins that binds to the 5S RNA in the ribosome where it forms part of the central protuberance.</text>
</comment>
<feature type="domain" description="Large ribosomal subunit protein bL25 beta" evidence="8">
    <location>
        <begin position="96"/>
        <end position="183"/>
    </location>
</feature>
<feature type="region of interest" description="Disordered" evidence="6">
    <location>
        <begin position="187"/>
        <end position="225"/>
    </location>
</feature>
<dbReference type="NCBIfam" id="TIGR00731">
    <property type="entry name" value="bL25_bact_ctc"/>
    <property type="match status" value="1"/>
</dbReference>
<comment type="subunit">
    <text evidence="5">Part of the 50S ribosomal subunit; part of the 5S rRNA/L5/L18/L25 subcomplex. Contacts the 5S rRNA. Binds to the 5S rRNA independently of L5 and L18.</text>
</comment>
<evidence type="ECO:0000256" key="2">
    <source>
        <dbReference type="ARBA" id="ARBA00022884"/>
    </source>
</evidence>
<dbReference type="InterPro" id="IPR029751">
    <property type="entry name" value="Ribosomal_L25_dom"/>
</dbReference>
<dbReference type="Gene3D" id="2.40.240.10">
    <property type="entry name" value="Ribosomal Protein L25, Chain P"/>
    <property type="match status" value="1"/>
</dbReference>
<dbReference type="Pfam" id="PF14693">
    <property type="entry name" value="Ribosomal_TL5_C"/>
    <property type="match status" value="1"/>
</dbReference>
<evidence type="ECO:0000256" key="3">
    <source>
        <dbReference type="ARBA" id="ARBA00022980"/>
    </source>
</evidence>
<evidence type="ECO:0000256" key="1">
    <source>
        <dbReference type="ARBA" id="ARBA00022730"/>
    </source>
</evidence>
<dbReference type="InterPro" id="IPR020056">
    <property type="entry name" value="Rbsml_bL25/Gln-tRNA_synth_N"/>
</dbReference>
<evidence type="ECO:0000313" key="10">
    <source>
        <dbReference type="Proteomes" id="UP000590542"/>
    </source>
</evidence>
<evidence type="ECO:0000313" key="9">
    <source>
        <dbReference type="EMBL" id="NMB91725.1"/>
    </source>
</evidence>
<feature type="compositionally biased region" description="Acidic residues" evidence="6">
    <location>
        <begin position="187"/>
        <end position="199"/>
    </location>
</feature>
<comment type="similarity">
    <text evidence="5">Belongs to the bacterial ribosomal protein bL25 family. CTC subfamily.</text>
</comment>
<dbReference type="Gene3D" id="2.170.120.20">
    <property type="entry name" value="Ribosomal protein L25, beta domain"/>
    <property type="match status" value="1"/>
</dbReference>
<evidence type="ECO:0000259" key="8">
    <source>
        <dbReference type="Pfam" id="PF14693"/>
    </source>
</evidence>
<dbReference type="InterPro" id="IPR020930">
    <property type="entry name" value="Ribosomal_uL5_bac-type"/>
</dbReference>
<dbReference type="InterPro" id="IPR011035">
    <property type="entry name" value="Ribosomal_bL25/Gln-tRNA_synth"/>
</dbReference>
<evidence type="ECO:0000256" key="5">
    <source>
        <dbReference type="HAMAP-Rule" id="MF_01334"/>
    </source>
</evidence>
<keyword evidence="2 5" id="KW-0694">RNA-binding</keyword>
<dbReference type="PANTHER" id="PTHR33284:SF1">
    <property type="entry name" value="RIBOSOMAL PROTEIN L25_GLN-TRNA SYNTHETASE, ANTI-CODON-BINDING DOMAIN-CONTAINING PROTEIN"/>
    <property type="match status" value="1"/>
</dbReference>
<dbReference type="HAMAP" id="MF_01334">
    <property type="entry name" value="Ribosomal_bL25_CTC"/>
    <property type="match status" value="1"/>
</dbReference>
<dbReference type="GO" id="GO:0008097">
    <property type="term" value="F:5S rRNA binding"/>
    <property type="evidence" value="ECO:0007669"/>
    <property type="project" value="InterPro"/>
</dbReference>
<gene>
    <name evidence="5" type="primary">rplY</name>
    <name evidence="5" type="synonym">ctc</name>
    <name evidence="9" type="ORF">GYA37_02670</name>
</gene>
<feature type="compositionally biased region" description="Basic and acidic residues" evidence="6">
    <location>
        <begin position="206"/>
        <end position="225"/>
    </location>
</feature>
<dbReference type="CDD" id="cd00495">
    <property type="entry name" value="Ribosomal_L25_TL5_CTC"/>
    <property type="match status" value="1"/>
</dbReference>
<proteinExistence type="inferred from homology"/>
<comment type="caution">
    <text evidence="9">The sequence shown here is derived from an EMBL/GenBank/DDBJ whole genome shotgun (WGS) entry which is preliminary data.</text>
</comment>
<dbReference type="InterPro" id="IPR037121">
    <property type="entry name" value="Ribosomal_bL25_C"/>
</dbReference>
<dbReference type="EMBL" id="JAAZNV010000009">
    <property type="protein sequence ID" value="NMB91725.1"/>
    <property type="molecule type" value="Genomic_DNA"/>
</dbReference>
<dbReference type="Pfam" id="PF01386">
    <property type="entry name" value="Ribosomal_L25p"/>
    <property type="match status" value="1"/>
</dbReference>
<accession>A0A7X9E768</accession>
<protein>
    <recommendedName>
        <fullName evidence="5">Large ribosomal subunit protein bL25</fullName>
    </recommendedName>
    <alternativeName>
        <fullName evidence="5">General stress protein CTC</fullName>
    </alternativeName>
</protein>
<evidence type="ECO:0000256" key="6">
    <source>
        <dbReference type="SAM" id="MobiDB-lite"/>
    </source>
</evidence>
<dbReference type="InterPro" id="IPR020057">
    <property type="entry name" value="Ribosomal_bL25_b-dom"/>
</dbReference>
<dbReference type="InterPro" id="IPR001021">
    <property type="entry name" value="Ribosomal_bL25_long"/>
</dbReference>
<dbReference type="PANTHER" id="PTHR33284">
    <property type="entry name" value="RIBOSOMAL PROTEIN L25/GLN-TRNA SYNTHETASE, ANTI-CODON-BINDING DOMAIN-CONTAINING PROTEIN"/>
    <property type="match status" value="1"/>
</dbReference>
<dbReference type="Proteomes" id="UP000590542">
    <property type="component" value="Unassembled WGS sequence"/>
</dbReference>
<organism evidence="9 10">
    <name type="scientific">candidate division WWE3 bacterium</name>
    <dbReference type="NCBI Taxonomy" id="2053526"/>
    <lineage>
        <taxon>Bacteria</taxon>
        <taxon>Katanobacteria</taxon>
    </lineage>
</organism>
<dbReference type="GO" id="GO:0006412">
    <property type="term" value="P:translation"/>
    <property type="evidence" value="ECO:0007669"/>
    <property type="project" value="UniProtKB-UniRule"/>
</dbReference>
<name>A0A7X9E768_UNCKA</name>
<keyword evidence="1 5" id="KW-0699">rRNA-binding</keyword>
<keyword evidence="3 5" id="KW-0689">Ribosomal protein</keyword>
<reference evidence="9 10" key="1">
    <citation type="journal article" date="2020" name="Biotechnol. Biofuels">
        <title>New insights from the biogas microbiome by comprehensive genome-resolved metagenomics of nearly 1600 species originating from multiple anaerobic digesters.</title>
        <authorList>
            <person name="Campanaro S."/>
            <person name="Treu L."/>
            <person name="Rodriguez-R L.M."/>
            <person name="Kovalovszki A."/>
            <person name="Ziels R.M."/>
            <person name="Maus I."/>
            <person name="Zhu X."/>
            <person name="Kougias P.G."/>
            <person name="Basile A."/>
            <person name="Luo G."/>
            <person name="Schluter A."/>
            <person name="Konstantinidis K.T."/>
            <person name="Angelidaki I."/>
        </authorList>
    </citation>
    <scope>NUCLEOTIDE SEQUENCE [LARGE SCALE GENOMIC DNA]</scope>
    <source>
        <strain evidence="9">AS27yjCOA_202</strain>
    </source>
</reference>
<dbReference type="AlphaFoldDB" id="A0A7X9E768"/>
<dbReference type="SUPFAM" id="SSF50715">
    <property type="entry name" value="Ribosomal protein L25-like"/>
    <property type="match status" value="1"/>
</dbReference>
<dbReference type="GO" id="GO:0003735">
    <property type="term" value="F:structural constituent of ribosome"/>
    <property type="evidence" value="ECO:0007669"/>
    <property type="project" value="InterPro"/>
</dbReference>
<keyword evidence="4 5" id="KW-0687">Ribonucleoprotein</keyword>
<feature type="domain" description="Large ribosomal subunit protein bL25 L25" evidence="7">
    <location>
        <begin position="3"/>
        <end position="88"/>
    </location>
</feature>